<name>A0A669EYL6_ORENI</name>
<reference evidence="2" key="3">
    <citation type="submission" date="2025-09" db="UniProtKB">
        <authorList>
            <consortium name="Ensembl"/>
        </authorList>
    </citation>
    <scope>IDENTIFICATION</scope>
</reference>
<organism evidence="2 3">
    <name type="scientific">Oreochromis niloticus</name>
    <name type="common">Nile tilapia</name>
    <name type="synonym">Tilapia nilotica</name>
    <dbReference type="NCBI Taxonomy" id="8128"/>
    <lineage>
        <taxon>Eukaryota</taxon>
        <taxon>Metazoa</taxon>
        <taxon>Chordata</taxon>
        <taxon>Craniata</taxon>
        <taxon>Vertebrata</taxon>
        <taxon>Euteleostomi</taxon>
        <taxon>Actinopterygii</taxon>
        <taxon>Neopterygii</taxon>
        <taxon>Teleostei</taxon>
        <taxon>Neoteleostei</taxon>
        <taxon>Acanthomorphata</taxon>
        <taxon>Ovalentaria</taxon>
        <taxon>Cichlomorphae</taxon>
        <taxon>Cichliformes</taxon>
        <taxon>Cichlidae</taxon>
        <taxon>African cichlids</taxon>
        <taxon>Pseudocrenilabrinae</taxon>
        <taxon>Oreochromini</taxon>
        <taxon>Oreochromis</taxon>
    </lineage>
</organism>
<evidence type="ECO:0000259" key="1">
    <source>
        <dbReference type="PROSITE" id="PS50878"/>
    </source>
</evidence>
<dbReference type="AlphaFoldDB" id="A0A669EYL6"/>
<reference evidence="3" key="1">
    <citation type="submission" date="2012-01" db="EMBL/GenBank/DDBJ databases">
        <title>The Genome Sequence of Oreochromis niloticus (Nile Tilapia).</title>
        <authorList>
            <consortium name="Broad Institute Genome Assembly Team"/>
            <consortium name="Broad Institute Sequencing Platform"/>
            <person name="Di Palma F."/>
            <person name="Johnson J."/>
            <person name="Lander E.S."/>
            <person name="Lindblad-Toh K."/>
        </authorList>
    </citation>
    <scope>NUCLEOTIDE SEQUENCE [LARGE SCALE GENOMIC DNA]</scope>
</reference>
<reference evidence="2" key="2">
    <citation type="submission" date="2025-08" db="UniProtKB">
        <authorList>
            <consortium name="Ensembl"/>
        </authorList>
    </citation>
    <scope>IDENTIFICATION</scope>
</reference>
<proteinExistence type="predicted"/>
<dbReference type="Pfam" id="PF00078">
    <property type="entry name" value="RVT_1"/>
    <property type="match status" value="1"/>
</dbReference>
<dbReference type="Gene3D" id="3.60.10.10">
    <property type="entry name" value="Endonuclease/exonuclease/phosphatase"/>
    <property type="match status" value="1"/>
</dbReference>
<dbReference type="InParanoid" id="A0A669EYL6"/>
<dbReference type="GeneTree" id="ENSGT00940000164735"/>
<dbReference type="PANTHER" id="PTHR31635:SF196">
    <property type="entry name" value="REVERSE TRANSCRIPTASE DOMAIN-CONTAINING PROTEIN-RELATED"/>
    <property type="match status" value="1"/>
</dbReference>
<dbReference type="InterPro" id="IPR000477">
    <property type="entry name" value="RT_dom"/>
</dbReference>
<dbReference type="InterPro" id="IPR005135">
    <property type="entry name" value="Endo/exonuclease/phosphatase"/>
</dbReference>
<dbReference type="GO" id="GO:0003824">
    <property type="term" value="F:catalytic activity"/>
    <property type="evidence" value="ECO:0007669"/>
    <property type="project" value="InterPro"/>
</dbReference>
<dbReference type="Ensembl" id="ENSONIT00000061320.1">
    <property type="protein sequence ID" value="ENSONIP00000077622.1"/>
    <property type="gene ID" value="ENSONIG00000043007.1"/>
</dbReference>
<evidence type="ECO:0000313" key="3">
    <source>
        <dbReference type="Proteomes" id="UP000005207"/>
    </source>
</evidence>
<sequence length="1239" mass="140473">MTDLMSCDIQASSSSSSVGFLSWNVKGLNNPVKRSKIFSHLKRLNPDIVFLQETHLQDTHHCKLRYSWVGETFHSTFNSKARGVAILISKRVDFRVSKTIEDKNGRFLIIAGKLFHTPVLLVNIYAPNFDNPDFANNLFSTLPFLDTHCLILAGDLNCVMNPTLDRSSPRVFTQSSMSKSISDFMSQNGFVDPWRTRNPQTKKFSFFSQVHQSYSRIDYFFVDGSLMPKVTSSEYHPIVISDHAPLSLDINFTGRPRSCPSWRFNTLLLSADSFNQFILSAIDDFLAFNKSDSVSSSLLWETLKAYLRGQIISYSANLNKNSRAKVAEISAKIQDVDNQNAINPSLMLLKQRQDLQTELDLLTTADAERLLIRSRATYYEHGEKPSRLLAHQLKRRASSRTISQVKDQSGNLVSDPVSISGIFKKFYCNLYSSESQSVSDEMLAFLQNSDLSTVNKSVSDELDAPIKIEEIFGSIKCMQSGKAPGSDGFPAEFFKKFKDKLAPLLLDVYNESLRSGRLPPTLTQASISVLLKKGKDPTACESYRPLSLLNVDFKILAKLLAIRLEAVLPQIISQEQNGFIKGRQLFFNTRTVLSTIFSAHCPSSPEVIISLDAEKAFDRVEWDYLFAVLTRFGFGERFVSWIKLLYTSPQACVITNSVRSDYFPLCRGTRQGCPLSPLLFALAIEPLSVALKSLSSFHGIIRAGVELKVSLYADDLLLYVADPICSLPPILSVLEKFSSFSGYKINLLKSECYPVNSLALTLEQSDIPFKLSPSGFRYLGINITRTLPLLFSENFAPLVSQFALDFQRWNSLPLSLIGRINIIKMNVLPRFLFLCQCIPLFLPKQFFKSLDQMVSSFLWNGRAPRLRLSLLQQFTSNGGLSLPNFLMYYWSSHIHKLTYWLNSPNLIWCKLEIQSISPCFSPASLIYSSLPVKTSSVASNPIVLSTLKIWFQFRSHFKFISPSTRLPLLRNHLFSPATTNAAYLTWHERGIKTMRALYKDDVFLSFSELSSKFNLPPTHLFLYLQIRHCVSSLFPNFPILPADPPWVDLLLVRPNQKSPLSNIYCMLMATESDLSGKIRTAWERELGVELFESWWDKVNLIMRSSTPCARLQLIQFKVINRVHFSKSRLSKIFPSIVDQCDRCHTSPCNLSHMFFFCPSLNKFWSDFFSVLSGVFGIQVREDPLIAIFGVPKTTLNITTQQNEILAFCSLLARRCILLLWKSPTPPSALQWLNTVRTFL</sequence>
<dbReference type="Proteomes" id="UP000005207">
    <property type="component" value="Linkage group LG2"/>
</dbReference>
<protein>
    <recommendedName>
        <fullName evidence="1">Reverse transcriptase domain-containing protein</fullName>
    </recommendedName>
</protein>
<evidence type="ECO:0000313" key="2">
    <source>
        <dbReference type="Ensembl" id="ENSONIP00000077622.1"/>
    </source>
</evidence>
<dbReference type="CDD" id="cd09076">
    <property type="entry name" value="L1-EN"/>
    <property type="match status" value="1"/>
</dbReference>
<dbReference type="PROSITE" id="PS50878">
    <property type="entry name" value="RT_POL"/>
    <property type="match status" value="1"/>
</dbReference>
<dbReference type="InterPro" id="IPR036691">
    <property type="entry name" value="Endo/exonu/phosph_ase_sf"/>
</dbReference>
<dbReference type="SUPFAM" id="SSF56672">
    <property type="entry name" value="DNA/RNA polymerases"/>
    <property type="match status" value="1"/>
</dbReference>
<keyword evidence="3" id="KW-1185">Reference proteome</keyword>
<feature type="domain" description="Reverse transcriptase" evidence="1">
    <location>
        <begin position="511"/>
        <end position="783"/>
    </location>
</feature>
<dbReference type="InterPro" id="IPR043502">
    <property type="entry name" value="DNA/RNA_pol_sf"/>
</dbReference>
<dbReference type="PANTHER" id="PTHR31635">
    <property type="entry name" value="REVERSE TRANSCRIPTASE DOMAIN-CONTAINING PROTEIN-RELATED"/>
    <property type="match status" value="1"/>
</dbReference>
<dbReference type="SUPFAM" id="SSF56219">
    <property type="entry name" value="DNase I-like"/>
    <property type="match status" value="1"/>
</dbReference>
<dbReference type="CDD" id="cd01650">
    <property type="entry name" value="RT_nLTR_like"/>
    <property type="match status" value="1"/>
</dbReference>
<accession>A0A669EYL6</accession>
<dbReference type="Pfam" id="PF03372">
    <property type="entry name" value="Exo_endo_phos"/>
    <property type="match status" value="1"/>
</dbReference>
<dbReference type="OMA" id="CHASSCN"/>